<dbReference type="InterPro" id="IPR046802">
    <property type="entry name" value="OpcA_G6PD_C"/>
</dbReference>
<feature type="domain" description="Glucose-6-phosphate dehydrogenase assembly protein OpcA N-terminal" evidence="2">
    <location>
        <begin position="142"/>
        <end position="257"/>
    </location>
</feature>
<name>A0A401IMA5_APHSA</name>
<evidence type="ECO:0000259" key="3">
    <source>
        <dbReference type="Pfam" id="PF20171"/>
    </source>
</evidence>
<dbReference type="SUPFAM" id="SSF47090">
    <property type="entry name" value="PGBD-like"/>
    <property type="match status" value="1"/>
</dbReference>
<keyword evidence="5" id="KW-1185">Reference proteome</keyword>
<dbReference type="Gene3D" id="1.10.101.10">
    <property type="entry name" value="PGBD-like superfamily/PGBD"/>
    <property type="match status" value="1"/>
</dbReference>
<sequence length="456" mass="50087">MTTQTPPLVSLQDPKDVSIDVIEQELRGIWQTYSNNEDGIAATRATTFTFIVYEPEPTQYLLSVLGFYTGPVDGIAGPRTMAAIKSAQKAYGMETTGKSNEAFIEKLQAEFELAKTDGRLSEAQQKAAKSYSPDLEGTGLTDSIAASNPCRIITLCPTVGEDEGVKAQVSAYCPINKRSHNALICCEYVTLRGTAAALERIGGIISELIISGLPTFVWWKASPQPEYGLFKRLASRGDTVIIDSSTFINPQENLLELGQMLEQKIPLADLNWARIGPWQELTAAAFDPPERRNAVKEVDRVTIDYEQGNPSQALMYLAWVANRLQWRPVAYEYEGGDYDIRRIKFLNGEQKTIEAELAGVPMTDWGEVLGDLISLKLSSTNLQADCCTVLCSGTTGCMRMEASGGAQACRIEQVTSLADQKTEQLLGKQLQRWGPDALYQESLGVMIAMLNLANNN</sequence>
<gene>
    <name evidence="4" type="ORF">AsFPU1_3809</name>
</gene>
<comment type="caution">
    <text evidence="4">The sequence shown here is derived from an EMBL/GenBank/DDBJ whole genome shotgun (WGS) entry which is preliminary data.</text>
</comment>
<dbReference type="InterPro" id="IPR036365">
    <property type="entry name" value="PGBD-like_sf"/>
</dbReference>
<dbReference type="InterPro" id="IPR046801">
    <property type="entry name" value="OpcA_G6PD_N"/>
</dbReference>
<feature type="domain" description="Glucose-6-phosphate dehydrogenase assembly protein OpcA C-terminal" evidence="3">
    <location>
        <begin position="266"/>
        <end position="443"/>
    </location>
</feature>
<dbReference type="InterPro" id="IPR036366">
    <property type="entry name" value="PGBDSf"/>
</dbReference>
<feature type="domain" description="Peptidoglycan binding-like" evidence="1">
    <location>
        <begin position="59"/>
        <end position="107"/>
    </location>
</feature>
<dbReference type="InterPro" id="IPR002477">
    <property type="entry name" value="Peptidoglycan-bd-like"/>
</dbReference>
<evidence type="ECO:0000313" key="4">
    <source>
        <dbReference type="EMBL" id="GBF82381.1"/>
    </source>
</evidence>
<dbReference type="RefSeq" id="WP_124972869.1">
    <property type="nucleotide sequence ID" value="NZ_BDQK01000016.1"/>
</dbReference>
<protein>
    <submittedName>
        <fullName evidence="4">OpcA protein</fullName>
    </submittedName>
</protein>
<evidence type="ECO:0000313" key="5">
    <source>
        <dbReference type="Proteomes" id="UP000287247"/>
    </source>
</evidence>
<organism evidence="4 5">
    <name type="scientific">Aphanothece sacrum FPU1</name>
    <dbReference type="NCBI Taxonomy" id="1920663"/>
    <lineage>
        <taxon>Bacteria</taxon>
        <taxon>Bacillati</taxon>
        <taxon>Cyanobacteriota</taxon>
        <taxon>Cyanophyceae</taxon>
        <taxon>Oscillatoriophycideae</taxon>
        <taxon>Chroococcales</taxon>
        <taxon>Aphanothecaceae</taxon>
        <taxon>Aphanothece</taxon>
    </lineage>
</organism>
<dbReference type="Pfam" id="PF01471">
    <property type="entry name" value="PG_binding_1"/>
    <property type="match status" value="1"/>
</dbReference>
<dbReference type="Proteomes" id="UP000287247">
    <property type="component" value="Unassembled WGS sequence"/>
</dbReference>
<dbReference type="PANTHER" id="PTHR38658:SF1">
    <property type="entry name" value="OXPP CYCLE PROTEIN OPCA-RELATED"/>
    <property type="match status" value="1"/>
</dbReference>
<evidence type="ECO:0000259" key="1">
    <source>
        <dbReference type="Pfam" id="PF01471"/>
    </source>
</evidence>
<dbReference type="Pfam" id="PF10128">
    <property type="entry name" value="OpcA_G6PD_assem"/>
    <property type="match status" value="1"/>
</dbReference>
<evidence type="ECO:0000259" key="2">
    <source>
        <dbReference type="Pfam" id="PF10128"/>
    </source>
</evidence>
<reference evidence="5" key="1">
    <citation type="submission" date="2017-05" db="EMBL/GenBank/DDBJ databases">
        <title>Physiological properties and genetic analysis related to exopolysaccharide production of fresh-water unicellular cyanobacterium Aphanothece sacrum, Suizenji Nori, that has been cultured as a food source in Japan.</title>
        <authorList>
            <person name="Kanesaki Y."/>
            <person name="Yoshikawa S."/>
            <person name="Ohki K."/>
        </authorList>
    </citation>
    <scope>NUCLEOTIDE SEQUENCE [LARGE SCALE GENOMIC DNA]</scope>
    <source>
        <strain evidence="5">FPU1</strain>
    </source>
</reference>
<accession>A0A401IMA5</accession>
<dbReference type="NCBIfam" id="TIGR00534">
    <property type="entry name" value="OpcA"/>
    <property type="match status" value="1"/>
</dbReference>
<dbReference type="Pfam" id="PF20171">
    <property type="entry name" value="OpcA_G6PD_C"/>
    <property type="match status" value="1"/>
</dbReference>
<proteinExistence type="predicted"/>
<dbReference type="InterPro" id="IPR004555">
    <property type="entry name" value="G6PDH_assembly_OpcA"/>
</dbReference>
<dbReference type="EMBL" id="BDQK01000016">
    <property type="protein sequence ID" value="GBF82381.1"/>
    <property type="molecule type" value="Genomic_DNA"/>
</dbReference>
<dbReference type="AlphaFoldDB" id="A0A401IMA5"/>
<dbReference type="PANTHER" id="PTHR38658">
    <property type="entry name" value="OXPP CYCLE PROTEIN OPCA-RELATED"/>
    <property type="match status" value="1"/>
</dbReference>
<dbReference type="OrthoDB" id="128564at2"/>